<dbReference type="NCBIfam" id="NF033644">
    <property type="entry name" value="antiterm_UpxY"/>
    <property type="match status" value="1"/>
</dbReference>
<evidence type="ECO:0000313" key="5">
    <source>
        <dbReference type="EMBL" id="MEY8245044.1"/>
    </source>
</evidence>
<reference evidence="5 6" key="1">
    <citation type="submission" date="2024-03" db="EMBL/GenBank/DDBJ databases">
        <title>Mouse gut bacterial collection (mGBC) of GemPharmatech.</title>
        <authorList>
            <person name="He Y."/>
            <person name="Dong L."/>
            <person name="Wu D."/>
            <person name="Gao X."/>
            <person name="Lin Z."/>
        </authorList>
    </citation>
    <scope>NUCLEOTIDE SEQUENCE [LARGE SCALE GENOMIC DNA]</scope>
    <source>
        <strain evidence="5 6">54-13</strain>
    </source>
</reference>
<organism evidence="5 6">
    <name type="scientific">Heminiphilus faecis</name>
    <dbReference type="NCBI Taxonomy" id="2601703"/>
    <lineage>
        <taxon>Bacteria</taxon>
        <taxon>Pseudomonadati</taxon>
        <taxon>Bacteroidota</taxon>
        <taxon>Bacteroidia</taxon>
        <taxon>Bacteroidales</taxon>
        <taxon>Muribaculaceae</taxon>
        <taxon>Heminiphilus</taxon>
    </lineage>
</organism>
<dbReference type="RefSeq" id="WP_369863303.1">
    <property type="nucleotide sequence ID" value="NZ_JBCLPP010000011.1"/>
</dbReference>
<feature type="domain" description="NusG-like N-terminal" evidence="4">
    <location>
        <begin position="32"/>
        <end position="131"/>
    </location>
</feature>
<proteinExistence type="predicted"/>
<dbReference type="SUPFAM" id="SSF82679">
    <property type="entry name" value="N-utilization substance G protein NusG, N-terminal domain"/>
    <property type="match status" value="1"/>
</dbReference>
<dbReference type="InterPro" id="IPR036735">
    <property type="entry name" value="NGN_dom_sf"/>
</dbReference>
<dbReference type="PANTHER" id="PTHR30265:SF4">
    <property type="entry name" value="KOW MOTIF FAMILY PROTEIN, EXPRESSED"/>
    <property type="match status" value="1"/>
</dbReference>
<comment type="caution">
    <text evidence="5">The sequence shown here is derived from an EMBL/GenBank/DDBJ whole genome shotgun (WGS) entry which is preliminary data.</text>
</comment>
<dbReference type="InterPro" id="IPR008991">
    <property type="entry name" value="Translation_prot_SH3-like_sf"/>
</dbReference>
<protein>
    <submittedName>
        <fullName evidence="5">UpxY family transcription antiterminator</fullName>
    </submittedName>
</protein>
<dbReference type="CDD" id="cd09895">
    <property type="entry name" value="NGN_SP_UpxY"/>
    <property type="match status" value="1"/>
</dbReference>
<dbReference type="Pfam" id="PF02357">
    <property type="entry name" value="NusG"/>
    <property type="match status" value="1"/>
</dbReference>
<keyword evidence="6" id="KW-1185">Reference proteome</keyword>
<dbReference type="InterPro" id="IPR006645">
    <property type="entry name" value="NGN-like_dom"/>
</dbReference>
<evidence type="ECO:0000259" key="4">
    <source>
        <dbReference type="Pfam" id="PF02357"/>
    </source>
</evidence>
<keyword evidence="2" id="KW-0805">Transcription regulation</keyword>
<evidence type="ECO:0000256" key="2">
    <source>
        <dbReference type="ARBA" id="ARBA00023015"/>
    </source>
</evidence>
<dbReference type="InterPro" id="IPR043425">
    <property type="entry name" value="NusG-like"/>
</dbReference>
<evidence type="ECO:0000313" key="6">
    <source>
        <dbReference type="Proteomes" id="UP001565200"/>
    </source>
</evidence>
<evidence type="ECO:0000256" key="3">
    <source>
        <dbReference type="ARBA" id="ARBA00023163"/>
    </source>
</evidence>
<dbReference type="PANTHER" id="PTHR30265">
    <property type="entry name" value="RHO-INTERACTING TRANSCRIPTION TERMINATION FACTOR NUSG"/>
    <property type="match status" value="1"/>
</dbReference>
<evidence type="ECO:0000256" key="1">
    <source>
        <dbReference type="ARBA" id="ARBA00022814"/>
    </source>
</evidence>
<dbReference type="Gene3D" id="3.30.70.940">
    <property type="entry name" value="NusG, N-terminal domain"/>
    <property type="match status" value="1"/>
</dbReference>
<name>A0ABV4CUK3_9BACT</name>
<keyword evidence="3" id="KW-0804">Transcription</keyword>
<keyword evidence="1" id="KW-0889">Transcription antitermination</keyword>
<dbReference type="Proteomes" id="UP001565200">
    <property type="component" value="Unassembled WGS sequence"/>
</dbReference>
<dbReference type="SUPFAM" id="SSF50104">
    <property type="entry name" value="Translation proteins SH3-like domain"/>
    <property type="match status" value="1"/>
</dbReference>
<gene>
    <name evidence="5" type="ORF">AAK873_05355</name>
</gene>
<dbReference type="EMBL" id="JBCLPP010000011">
    <property type="protein sequence ID" value="MEY8245044.1"/>
    <property type="molecule type" value="Genomic_DNA"/>
</dbReference>
<sequence length="203" mass="22511">MDINSINIKTESHIVTPESFDVGSAVGVDKRYWFIAIVKNNTEKSAAQKLHKAGYDCFVATQKDVRVWRTGRRVSVDRVVITSAVFIYCTECERRIVVNEPYISRFLTNKAAASTVGGRPVATIPDVQIRNLRFMLGHSDTPVGLVDRTYGRGDRVRVIRGSLCGLEGEVLVSNEGQSELLVRLDILGCAKCAIDLVDVEPIR</sequence>
<accession>A0ABV4CUK3</accession>